<feature type="domain" description="CHCH" evidence="13">
    <location>
        <begin position="78"/>
        <end position="110"/>
    </location>
</feature>
<reference evidence="14" key="1">
    <citation type="submission" date="2022-11" db="UniProtKB">
        <authorList>
            <consortium name="EnsemblMetazoa"/>
        </authorList>
    </citation>
    <scope>IDENTIFICATION</scope>
</reference>
<dbReference type="InterPro" id="IPR016680">
    <property type="entry name" value="NDUFA8"/>
</dbReference>
<dbReference type="OMA" id="FRTHWQC"/>
<accession>A0A913XFI1</accession>
<evidence type="ECO:0000256" key="9">
    <source>
        <dbReference type="ARBA" id="ARBA00023128"/>
    </source>
</evidence>
<keyword evidence="8" id="KW-0249">Electron transport</keyword>
<dbReference type="PANTHER" id="PTHR13344">
    <property type="entry name" value="NADH-UBIQUINONE OXIDOREDUCTASE"/>
    <property type="match status" value="1"/>
</dbReference>
<dbReference type="GeneID" id="110241831"/>
<comment type="similarity">
    <text evidence="3">Belongs to the complex I NDUFA8 subunit family.</text>
</comment>
<dbReference type="OrthoDB" id="276296at2759"/>
<keyword evidence="10" id="KW-1015">Disulfide bond</keyword>
<dbReference type="GO" id="GO:0006120">
    <property type="term" value="P:mitochondrial electron transport, NADH to ubiquinone"/>
    <property type="evidence" value="ECO:0007669"/>
    <property type="project" value="InterPro"/>
</dbReference>
<comment type="function">
    <text evidence="1">Accessory subunit of the mitochondrial membrane respiratory chain NADH dehydrogenase (Complex I), that is believed not to be involved in catalysis. Complex I functions in the transfer of electrons from NADH to the respiratory chain. The immediate electron acceptor for the enzyme is believed to be ubiquinone.</text>
</comment>
<dbReference type="Pfam" id="PF06747">
    <property type="entry name" value="CHCH"/>
    <property type="match status" value="1"/>
</dbReference>
<name>A0A913XFI1_EXADI</name>
<dbReference type="PANTHER" id="PTHR13344:SF0">
    <property type="entry name" value="NADH DEHYDROGENASE [UBIQUINONE] 1 ALPHA SUBCOMPLEX SUBUNIT 8"/>
    <property type="match status" value="1"/>
</dbReference>
<keyword evidence="15" id="KW-1185">Reference proteome</keyword>
<evidence type="ECO:0000256" key="6">
    <source>
        <dbReference type="ARBA" id="ARBA00022660"/>
    </source>
</evidence>
<dbReference type="Proteomes" id="UP000887567">
    <property type="component" value="Unplaced"/>
</dbReference>
<dbReference type="PROSITE" id="PS51808">
    <property type="entry name" value="CHCH"/>
    <property type="match status" value="2"/>
</dbReference>
<comment type="subcellular location">
    <subcellularLocation>
        <location evidence="2">Mitochondrion</location>
    </subcellularLocation>
</comment>
<evidence type="ECO:0000256" key="3">
    <source>
        <dbReference type="ARBA" id="ARBA00010705"/>
    </source>
</evidence>
<dbReference type="AlphaFoldDB" id="A0A913XFI1"/>
<sequence length="128" mass="14945">MAFGVKDITFEDLESKEVELTSSVLMGAAHHLGQHCEKEFKTFMGCRYDTKDPRKCLQEGKEVTKCALDFFKKLKEECNEVFTKHWTCLDNNNQEFGYCRETQKKYDSCVLDKMGLECNQPIHITMRD</sequence>
<protein>
    <recommendedName>
        <fullName evidence="4">NADH dehydrogenase [ubiquinone] 1 alpha subcomplex subunit 8</fullName>
    </recommendedName>
    <alternativeName>
        <fullName evidence="11">Complex I-19kD</fullName>
    </alternativeName>
    <alternativeName>
        <fullName evidence="12">NADH-ubiquinone oxidoreductase 19 kDa subunit</fullName>
    </alternativeName>
</protein>
<evidence type="ECO:0000256" key="12">
    <source>
        <dbReference type="ARBA" id="ARBA00030761"/>
    </source>
</evidence>
<dbReference type="GO" id="GO:0005739">
    <property type="term" value="C:mitochondrion"/>
    <property type="evidence" value="ECO:0007669"/>
    <property type="project" value="UniProtKB-SubCell"/>
</dbReference>
<evidence type="ECO:0000256" key="11">
    <source>
        <dbReference type="ARBA" id="ARBA00030127"/>
    </source>
</evidence>
<evidence type="ECO:0000256" key="2">
    <source>
        <dbReference type="ARBA" id="ARBA00004173"/>
    </source>
</evidence>
<dbReference type="EnsemblMetazoa" id="XM_021047739.2">
    <property type="protein sequence ID" value="XP_020903398.1"/>
    <property type="gene ID" value="LOC110241831"/>
</dbReference>
<proteinExistence type="inferred from homology"/>
<organism evidence="14 15">
    <name type="scientific">Exaiptasia diaphana</name>
    <name type="common">Tropical sea anemone</name>
    <name type="synonym">Aiptasia pulchella</name>
    <dbReference type="NCBI Taxonomy" id="2652724"/>
    <lineage>
        <taxon>Eukaryota</taxon>
        <taxon>Metazoa</taxon>
        <taxon>Cnidaria</taxon>
        <taxon>Anthozoa</taxon>
        <taxon>Hexacorallia</taxon>
        <taxon>Actiniaria</taxon>
        <taxon>Aiptasiidae</taxon>
        <taxon>Exaiptasia</taxon>
    </lineage>
</organism>
<evidence type="ECO:0000256" key="5">
    <source>
        <dbReference type="ARBA" id="ARBA00022448"/>
    </source>
</evidence>
<evidence type="ECO:0000256" key="10">
    <source>
        <dbReference type="ARBA" id="ARBA00023157"/>
    </source>
</evidence>
<evidence type="ECO:0000256" key="4">
    <source>
        <dbReference type="ARBA" id="ARBA00016384"/>
    </source>
</evidence>
<keyword evidence="9" id="KW-0496">Mitochondrion</keyword>
<evidence type="ECO:0000256" key="7">
    <source>
        <dbReference type="ARBA" id="ARBA00022737"/>
    </source>
</evidence>
<dbReference type="KEGG" id="epa:110241831"/>
<evidence type="ECO:0000313" key="15">
    <source>
        <dbReference type="Proteomes" id="UP000887567"/>
    </source>
</evidence>
<keyword evidence="5" id="KW-0813">Transport</keyword>
<evidence type="ECO:0000256" key="1">
    <source>
        <dbReference type="ARBA" id="ARBA00003195"/>
    </source>
</evidence>
<evidence type="ECO:0000259" key="13">
    <source>
        <dbReference type="Pfam" id="PF06747"/>
    </source>
</evidence>
<keyword evidence="6" id="KW-0679">Respiratory chain</keyword>
<evidence type="ECO:0000256" key="8">
    <source>
        <dbReference type="ARBA" id="ARBA00022982"/>
    </source>
</evidence>
<evidence type="ECO:0000313" key="14">
    <source>
        <dbReference type="EnsemblMetazoa" id="XP_020903398.1"/>
    </source>
</evidence>
<keyword evidence="7" id="KW-0677">Repeat</keyword>
<dbReference type="InterPro" id="IPR010625">
    <property type="entry name" value="CHCH"/>
</dbReference>
<dbReference type="RefSeq" id="XP_020903398.1">
    <property type="nucleotide sequence ID" value="XM_021047739.2"/>
</dbReference>